<protein>
    <recommendedName>
        <fullName evidence="4">PEP-CTERM protein-sorting domain-containing protein</fullName>
    </recommendedName>
</protein>
<evidence type="ECO:0008006" key="4">
    <source>
        <dbReference type="Google" id="ProtNLM"/>
    </source>
</evidence>
<sequence length="212" mass="21693">MLTTKLHLTLRRVALAAMLAASSSVALADPLGYHVEIDTRAFSGAGFLDFAFIAGNDPAPGASATLSHFSGAFGALESKEGSVSGSLPGTLVFGNSGAYNDWFHHVTLGGKFGFNIVFGGDFLNKSGNVGTTFGVGLLDASATSYLGNVNGNLLQFELTPLNGGLPASIAGSTYASIATISAVPEASEWMMLTGGLALIGFALRRRQSVTPA</sequence>
<keyword evidence="1" id="KW-0732">Signal</keyword>
<dbReference type="Proteomes" id="UP000092634">
    <property type="component" value="Unassembled WGS sequence"/>
</dbReference>
<name>A0A1E8PP41_9BURK</name>
<feature type="signal peptide" evidence="1">
    <location>
        <begin position="1"/>
        <end position="28"/>
    </location>
</feature>
<evidence type="ECO:0000256" key="1">
    <source>
        <dbReference type="SAM" id="SignalP"/>
    </source>
</evidence>
<dbReference type="EMBL" id="MAQB02000001">
    <property type="protein sequence ID" value="OFJ47981.1"/>
    <property type="molecule type" value="Genomic_DNA"/>
</dbReference>
<feature type="chain" id="PRO_5009214731" description="PEP-CTERM protein-sorting domain-containing protein" evidence="1">
    <location>
        <begin position="29"/>
        <end position="212"/>
    </location>
</feature>
<proteinExistence type="predicted"/>
<accession>A0A1E8PP41</accession>
<dbReference type="NCBIfam" id="NF038129">
    <property type="entry name" value="PEP_NF038129"/>
    <property type="match status" value="1"/>
</dbReference>
<reference evidence="2 3" key="1">
    <citation type="submission" date="2016-10" db="EMBL/GenBank/DDBJ databases">
        <title>Updated version of Genome Assembly of Janthinobacterium lividum ERGS5:01.</title>
        <authorList>
            <person name="Kumar R."/>
            <person name="Acharya V."/>
            <person name="Singh D."/>
        </authorList>
    </citation>
    <scope>NUCLEOTIDE SEQUENCE [LARGE SCALE GENOMIC DNA]</scope>
    <source>
        <strain evidence="2 3">ERGS5:01</strain>
    </source>
</reference>
<evidence type="ECO:0000313" key="2">
    <source>
        <dbReference type="EMBL" id="OFJ47981.1"/>
    </source>
</evidence>
<comment type="caution">
    <text evidence="2">The sequence shown here is derived from an EMBL/GenBank/DDBJ whole genome shotgun (WGS) entry which is preliminary data.</text>
</comment>
<dbReference type="AlphaFoldDB" id="A0A1E8PP41"/>
<evidence type="ECO:0000313" key="3">
    <source>
        <dbReference type="Proteomes" id="UP000092634"/>
    </source>
</evidence>
<gene>
    <name evidence="2" type="ORF">BA896_002300</name>
</gene>
<organism evidence="2 3">
    <name type="scientific">Janthinobacterium lividum</name>
    <dbReference type="NCBI Taxonomy" id="29581"/>
    <lineage>
        <taxon>Bacteria</taxon>
        <taxon>Pseudomonadati</taxon>
        <taxon>Pseudomonadota</taxon>
        <taxon>Betaproteobacteria</taxon>
        <taxon>Burkholderiales</taxon>
        <taxon>Oxalobacteraceae</taxon>
        <taxon>Janthinobacterium</taxon>
    </lineage>
</organism>